<keyword evidence="4" id="KW-1185">Reference proteome</keyword>
<dbReference type="Gene3D" id="3.40.50.300">
    <property type="entry name" value="P-loop containing nucleotide triphosphate hydrolases"/>
    <property type="match status" value="1"/>
</dbReference>
<evidence type="ECO:0000259" key="2">
    <source>
        <dbReference type="PROSITE" id="PS51199"/>
    </source>
</evidence>
<sequence>MVPEASRKTSLQESYLQSNSSYVPFEKDLMKLYSTLTSYIIEDNGSRLMCSKVDGRLSVSPTLDVIPMDAEEVCDIVLVIGRLDIDGLNYILCVTSSTVVAELSDVRGKYPIHRIDHVKAILLDPSVSLDALPATGVPTDSSAQRLKQSTGKLLKFVQDKIGNVQRPFALLEEILRLFNDSPGFYFCFERDITQCTQRHFSNTLDSDERFFWNKLLLRDLLEETDKNLAKKWAVPIIQGSVRSDTLTVTDDPEMHTSLGITLISRRSVHRAGMRYLRRGIDSDSNVANFVETELILHIFDHNLSFVQIRGSVPTFWSQRGYKYRPPLTIDRPLEESMPYFTTHMQSLIEHYGSPLVVVNLVDQAGRELKLARSFVEHAVKFNSSDLHFVSFDLHRQCRGLKFDKINDLISRLHELLGEISYCWVDKTGEVVKTQRGVVRTNCIDCLDRTNLVQGAISQWVCMQQAQRLGLFGPLCEPPEALVLLLQNMWADNGDVISTQYAGTAALKGDVTRSGERRFTGIMKDGYNSASRYYLSHVRDSSRQKAINALLGKKDQGMESMLEADSDSEEDENVGRLVAETVHFLLPEGEVVVGGWALCDPQRSSDAADAIVLLTRTKLYIAVYDDDVERLADVKIVPLEDIKSIEIGRPSRSGRLYLRLSTINESWTLCAGKTRLFNNVAIRLKSIEEANEYAESIAEQICVTIKLCIDKDVPVHNVERMSLPKSSTAARKALTSVTAALKSRMFKPSPRMNATKLNNKNLEAEGQTAPAVMVDFDSIDASDSSEQDPRDFLDDMNSNTAVATSAKVYFFKSMKNIGSMLKIGCSCRRARISLRCLVTVNGIVVSTKKPYSSGNNHSCSDGASTSKGEQHHTLTQVIAAAEQSQCLPLTRSEVAERLKKHRISFEKVAHGNFLLTDCVYCESKHSCFISGIDNSVRCVVCHELTTLEEFLSRASTVTSFADRRPAEERMSEAKRLFLMEHPEDVDPDLYDQTNLKSFLDENKAPDKEFYNEEIGHPDIKECAKFPIDPVIHSLWRNSLDINDLAIVEQNDMKFLLNILGIDRISSETLSRFNIRGHVDKRNRASILYPRYGNHTSLNAVPVGLKVIRRSDKVLEKEVYPNASQFCGIFGYHLTTSADRLVVLTTNERDALAVYDATGGVLTFALPHGRRVDLQTLPYLARFEQIFLWFPPQHQDFAREWGYRLDDVRCRLITTTERPVELVRNGKQKDVRLIIAHGAARLRERGFISASDIRDEIKSDLVYSSVRQNGLAQWKRFAPLNKYLQGLRPRELTVLTGGIRTTFCSFEMPEVKILKWMLVQFAGVPLYRSDYGSSVDVWLDRFERTKGPLTIMKTSDFREKSVTQIAEVIRNYVINSGCQHLVIDNLQFLVNQSTTYKEQSTAWDRFYAQDRFVGHMRSLATQTGVHVTMVVHPRKTDADTDLDIQHFGGSARVTQEADNVLALQRRRDENDRGKFRKFLYILKNRYGGSKVETDQLEMVFHPETYCHTIIDHNSVS</sequence>
<evidence type="ECO:0008006" key="5">
    <source>
        <dbReference type="Google" id="ProtNLM"/>
    </source>
</evidence>
<dbReference type="GO" id="GO:0005769">
    <property type="term" value="C:early endosome"/>
    <property type="evidence" value="ECO:0007669"/>
    <property type="project" value="TreeGrafter"/>
</dbReference>
<dbReference type="GO" id="GO:0005524">
    <property type="term" value="F:ATP binding"/>
    <property type="evidence" value="ECO:0007669"/>
    <property type="project" value="InterPro"/>
</dbReference>
<feature type="domain" description="SAC" evidence="1">
    <location>
        <begin position="175"/>
        <end position="502"/>
    </location>
</feature>
<gene>
    <name evidence="3" type="ORF">CYNAS_LOCUS8158</name>
</gene>
<dbReference type="InterPro" id="IPR007694">
    <property type="entry name" value="DNA_helicase_DnaB-like_C"/>
</dbReference>
<dbReference type="Pfam" id="PF13481">
    <property type="entry name" value="AAA_25"/>
    <property type="match status" value="1"/>
</dbReference>
<dbReference type="InterPro" id="IPR022158">
    <property type="entry name" value="Inositol_phosphatase"/>
</dbReference>
<name>A0AA36GQ81_CYLNA</name>
<evidence type="ECO:0000259" key="1">
    <source>
        <dbReference type="PROSITE" id="PS50275"/>
    </source>
</evidence>
<organism evidence="3 4">
    <name type="scientific">Cylicocyclus nassatus</name>
    <name type="common">Nematode worm</name>
    <dbReference type="NCBI Taxonomy" id="53992"/>
    <lineage>
        <taxon>Eukaryota</taxon>
        <taxon>Metazoa</taxon>
        <taxon>Ecdysozoa</taxon>
        <taxon>Nematoda</taxon>
        <taxon>Chromadorea</taxon>
        <taxon>Rhabditida</taxon>
        <taxon>Rhabditina</taxon>
        <taxon>Rhabditomorpha</taxon>
        <taxon>Strongyloidea</taxon>
        <taxon>Strongylidae</taxon>
        <taxon>Cylicocyclus</taxon>
    </lineage>
</organism>
<feature type="domain" description="SF4 helicase" evidence="2">
    <location>
        <begin position="1282"/>
        <end position="1512"/>
    </location>
</feature>
<dbReference type="Pfam" id="PF12456">
    <property type="entry name" value="hSac2"/>
    <property type="match status" value="1"/>
</dbReference>
<dbReference type="Pfam" id="PF02383">
    <property type="entry name" value="Syja_N"/>
    <property type="match status" value="1"/>
</dbReference>
<dbReference type="GO" id="GO:0046856">
    <property type="term" value="P:phosphatidylinositol dephosphorylation"/>
    <property type="evidence" value="ECO:0007669"/>
    <property type="project" value="TreeGrafter"/>
</dbReference>
<evidence type="ECO:0000313" key="3">
    <source>
        <dbReference type="EMBL" id="CAJ0596175.1"/>
    </source>
</evidence>
<dbReference type="PANTHER" id="PTHR45662">
    <property type="entry name" value="PHOSPHATIDYLINOSITIDE PHOSPHATASE SAC1"/>
    <property type="match status" value="1"/>
</dbReference>
<protein>
    <recommendedName>
        <fullName evidence="5">SAC domain-containing protein</fullName>
    </recommendedName>
</protein>
<proteinExistence type="predicted"/>
<dbReference type="GO" id="GO:0006260">
    <property type="term" value="P:DNA replication"/>
    <property type="evidence" value="ECO:0007669"/>
    <property type="project" value="InterPro"/>
</dbReference>
<reference evidence="3" key="1">
    <citation type="submission" date="2023-07" db="EMBL/GenBank/DDBJ databases">
        <authorList>
            <consortium name="CYATHOMIX"/>
        </authorList>
    </citation>
    <scope>NUCLEOTIDE SEQUENCE</scope>
    <source>
        <strain evidence="3">N/A</strain>
    </source>
</reference>
<dbReference type="PROSITE" id="PS51199">
    <property type="entry name" value="SF4_HELICASE"/>
    <property type="match status" value="1"/>
</dbReference>
<dbReference type="InterPro" id="IPR002013">
    <property type="entry name" value="SAC_dom"/>
</dbReference>
<dbReference type="InterPro" id="IPR027417">
    <property type="entry name" value="P-loop_NTPase"/>
</dbReference>
<dbReference type="SUPFAM" id="SSF52540">
    <property type="entry name" value="P-loop containing nucleoside triphosphate hydrolases"/>
    <property type="match status" value="1"/>
</dbReference>
<dbReference type="GO" id="GO:0045334">
    <property type="term" value="C:clathrin-coated endocytic vesicle"/>
    <property type="evidence" value="ECO:0007669"/>
    <property type="project" value="TreeGrafter"/>
</dbReference>
<comment type="caution">
    <text evidence="3">The sequence shown here is derived from an EMBL/GenBank/DDBJ whole genome shotgun (WGS) entry which is preliminary data.</text>
</comment>
<dbReference type="PANTHER" id="PTHR45662:SF8">
    <property type="entry name" value="PHOSPHATIDYLINOSITIDE PHOSPHATASE SAC2"/>
    <property type="match status" value="1"/>
</dbReference>
<dbReference type="SUPFAM" id="SSF56731">
    <property type="entry name" value="DNA primase core"/>
    <property type="match status" value="1"/>
</dbReference>
<dbReference type="PROSITE" id="PS50275">
    <property type="entry name" value="SAC"/>
    <property type="match status" value="1"/>
</dbReference>
<dbReference type="GO" id="GO:0003678">
    <property type="term" value="F:DNA helicase activity"/>
    <property type="evidence" value="ECO:0007669"/>
    <property type="project" value="InterPro"/>
</dbReference>
<accession>A0AA36GQ81</accession>
<dbReference type="EMBL" id="CATQJL010000112">
    <property type="protein sequence ID" value="CAJ0596175.1"/>
    <property type="molecule type" value="Genomic_DNA"/>
</dbReference>
<evidence type="ECO:0000313" key="4">
    <source>
        <dbReference type="Proteomes" id="UP001176961"/>
    </source>
</evidence>
<dbReference type="Proteomes" id="UP001176961">
    <property type="component" value="Unassembled WGS sequence"/>
</dbReference>
<dbReference type="GO" id="GO:2001135">
    <property type="term" value="P:regulation of endocytic recycling"/>
    <property type="evidence" value="ECO:0007669"/>
    <property type="project" value="TreeGrafter"/>
</dbReference>
<dbReference type="GO" id="GO:0043812">
    <property type="term" value="F:phosphatidylinositol-4-phosphate phosphatase activity"/>
    <property type="evidence" value="ECO:0007669"/>
    <property type="project" value="TreeGrafter"/>
</dbReference>